<dbReference type="eggNOG" id="ENOG503075D">
    <property type="taxonomic scope" value="Bacteria"/>
</dbReference>
<dbReference type="HOGENOM" id="CLU_515508_0_0_0"/>
<accession>A0A081C218</accession>
<feature type="coiled-coil region" evidence="1">
    <location>
        <begin position="40"/>
        <end position="74"/>
    </location>
</feature>
<proteinExistence type="predicted"/>
<gene>
    <name evidence="2" type="ORF">U27_05597</name>
</gene>
<reference evidence="2" key="1">
    <citation type="journal article" date="2015" name="PeerJ">
        <title>First genomic representation of candidate bacterial phylum KSB3 points to enhanced environmental sensing as a trigger of wastewater bulking.</title>
        <authorList>
            <person name="Sekiguchi Y."/>
            <person name="Ohashi A."/>
            <person name="Parks D.H."/>
            <person name="Yamauchi T."/>
            <person name="Tyson G.W."/>
            <person name="Hugenholtz P."/>
        </authorList>
    </citation>
    <scope>NUCLEOTIDE SEQUENCE [LARGE SCALE GENOMIC DNA]</scope>
</reference>
<dbReference type="AlphaFoldDB" id="A0A081C218"/>
<evidence type="ECO:0000313" key="3">
    <source>
        <dbReference type="Proteomes" id="UP000030661"/>
    </source>
</evidence>
<evidence type="ECO:0000256" key="1">
    <source>
        <dbReference type="SAM" id="Coils"/>
    </source>
</evidence>
<keyword evidence="3" id="KW-1185">Reference proteome</keyword>
<evidence type="ECO:0000313" key="2">
    <source>
        <dbReference type="EMBL" id="GAK58623.1"/>
    </source>
</evidence>
<sequence>MGELSAQLGNKLAGQLIRSEDWNSLVAAVENIKVTLNEHIVGAETQFEAVNNHIQDLKTEVNDLKEEFNAFRESLEPLLREYYRVTMETTKVNYAIGELAEITARITDLQGNPLDLTNVAQRPWIDFVVAWGQLKPVAGFESRGGVGDRTIAVQTNLQGIARVRLRSEHAEGFTDEAEDEVATFLTTKLVENSKSIVDIVLEAATPRDEKVKVAFRTLTAEYDRPDAINVRNYMDIYYRKDPTIVTGKIMPTFRSRWRDYRSTVMAFAKRDSDPRTPDQSRGISSIQITFRDWIFPWITLDYMEETASLVKNISDRFAPKVTKNFSESVTFIKSEVNDIVRDKGLIGKQRDYKVINAALDQLNVPQPPEFLNKLTKSIKNAVNIQQTLEIGQTTAFGAPGREVAFEVFTDTTVQADNNVAAVKSELIVLQQKMSEVEGTFGNINNKVSNLESNINNKVSKLESSVGSLGGRLDVTLAEGGEFQRIRADLSTVSRQVEILQGLDPSIVKTKLIEIDGLSNRLAKLEGGR</sequence>
<dbReference type="Proteomes" id="UP000030661">
    <property type="component" value="Unassembled WGS sequence"/>
</dbReference>
<protein>
    <submittedName>
        <fullName evidence="2">Uncharacterized protein</fullName>
    </submittedName>
</protein>
<dbReference type="EMBL" id="DF820468">
    <property type="protein sequence ID" value="GAK58623.1"/>
    <property type="molecule type" value="Genomic_DNA"/>
</dbReference>
<dbReference type="STRING" id="1499967.U27_05597"/>
<organism evidence="2">
    <name type="scientific">Vecturithrix granuli</name>
    <dbReference type="NCBI Taxonomy" id="1499967"/>
    <lineage>
        <taxon>Bacteria</taxon>
        <taxon>Candidatus Moduliflexota</taxon>
        <taxon>Candidatus Vecturitrichia</taxon>
        <taxon>Candidatus Vecturitrichales</taxon>
        <taxon>Candidatus Vecturitrichaceae</taxon>
        <taxon>Candidatus Vecturithrix</taxon>
    </lineage>
</organism>
<keyword evidence="1" id="KW-0175">Coiled coil</keyword>
<name>A0A081C218_VECG1</name>